<dbReference type="InterPro" id="IPR029058">
    <property type="entry name" value="AB_hydrolase_fold"/>
</dbReference>
<comment type="caution">
    <text evidence="6">The sequence shown here is derived from an EMBL/GenBank/DDBJ whole genome shotgun (WGS) entry which is preliminary data.</text>
</comment>
<dbReference type="Pfam" id="PF20434">
    <property type="entry name" value="BD-FAE"/>
    <property type="match status" value="1"/>
</dbReference>
<dbReference type="GO" id="GO:0004806">
    <property type="term" value="F:triacylglycerol lipase activity"/>
    <property type="evidence" value="ECO:0007669"/>
    <property type="project" value="TreeGrafter"/>
</dbReference>
<keyword evidence="3" id="KW-0732">Signal</keyword>
<evidence type="ECO:0000259" key="5">
    <source>
        <dbReference type="Pfam" id="PF20434"/>
    </source>
</evidence>
<dbReference type="InterPro" id="IPR049492">
    <property type="entry name" value="BD-FAE-like_dom"/>
</dbReference>
<dbReference type="SUPFAM" id="SSF53474">
    <property type="entry name" value="alpha/beta-Hydrolases"/>
    <property type="match status" value="1"/>
</dbReference>
<evidence type="ECO:0000256" key="3">
    <source>
        <dbReference type="SAM" id="SignalP"/>
    </source>
</evidence>
<proteinExistence type="inferred from homology"/>
<gene>
    <name evidence="6" type="ORF">CGL56_05635</name>
</gene>
<feature type="signal peptide" evidence="3">
    <location>
        <begin position="1"/>
        <end position="18"/>
    </location>
</feature>
<keyword evidence="7" id="KW-1185">Reference proteome</keyword>
<comment type="similarity">
    <text evidence="1">Belongs to the 'GDXG' lipolytic enzyme family.</text>
</comment>
<dbReference type="AlphaFoldDB" id="A0A2G0CG46"/>
<accession>A0A2G0CG46</accession>
<dbReference type="OrthoDB" id="9796689at2"/>
<feature type="domain" description="Dienelactone hydrolase" evidence="4">
    <location>
        <begin position="191"/>
        <end position="250"/>
    </location>
</feature>
<evidence type="ECO:0000313" key="6">
    <source>
        <dbReference type="EMBL" id="PHK98942.1"/>
    </source>
</evidence>
<evidence type="ECO:0000259" key="4">
    <source>
        <dbReference type="Pfam" id="PF01738"/>
    </source>
</evidence>
<organism evidence="6 7">
    <name type="scientific">Neolewinella marina</name>
    <dbReference type="NCBI Taxonomy" id="438751"/>
    <lineage>
        <taxon>Bacteria</taxon>
        <taxon>Pseudomonadati</taxon>
        <taxon>Bacteroidota</taxon>
        <taxon>Saprospiria</taxon>
        <taxon>Saprospirales</taxon>
        <taxon>Lewinellaceae</taxon>
        <taxon>Neolewinella</taxon>
    </lineage>
</organism>
<evidence type="ECO:0000256" key="2">
    <source>
        <dbReference type="ARBA" id="ARBA00022801"/>
    </source>
</evidence>
<protein>
    <submittedName>
        <fullName evidence="6">Peptidase S9</fullName>
    </submittedName>
</protein>
<keyword evidence="2" id="KW-0378">Hydrolase</keyword>
<dbReference type="InterPro" id="IPR002925">
    <property type="entry name" value="Dienelactn_hydro"/>
</dbReference>
<evidence type="ECO:0000313" key="7">
    <source>
        <dbReference type="Proteomes" id="UP000226437"/>
    </source>
</evidence>
<feature type="chain" id="PRO_5013618929" evidence="3">
    <location>
        <begin position="19"/>
        <end position="274"/>
    </location>
</feature>
<dbReference type="Gene3D" id="3.40.50.1820">
    <property type="entry name" value="alpha/beta hydrolase"/>
    <property type="match status" value="1"/>
</dbReference>
<dbReference type="Proteomes" id="UP000226437">
    <property type="component" value="Unassembled WGS sequence"/>
</dbReference>
<dbReference type="EMBL" id="PDLO01000002">
    <property type="protein sequence ID" value="PHK98942.1"/>
    <property type="molecule type" value="Genomic_DNA"/>
</dbReference>
<dbReference type="RefSeq" id="WP_099105559.1">
    <property type="nucleotide sequence ID" value="NZ_JAATJF010000002.1"/>
</dbReference>
<dbReference type="PANTHER" id="PTHR48081:SF30">
    <property type="entry name" value="ACETYL-HYDROLASE LIPR-RELATED"/>
    <property type="match status" value="1"/>
</dbReference>
<feature type="domain" description="BD-FAE-like" evidence="5">
    <location>
        <begin position="37"/>
        <end position="149"/>
    </location>
</feature>
<reference evidence="6 7" key="1">
    <citation type="submission" date="2017-10" db="EMBL/GenBank/DDBJ databases">
        <title>The draft genome sequence of Lewinella marina KCTC 32374.</title>
        <authorList>
            <person name="Wang K."/>
        </authorList>
    </citation>
    <scope>NUCLEOTIDE SEQUENCE [LARGE SCALE GENOMIC DNA]</scope>
    <source>
        <strain evidence="6 7">MKG-38</strain>
    </source>
</reference>
<dbReference type="PANTHER" id="PTHR48081">
    <property type="entry name" value="AB HYDROLASE SUPERFAMILY PROTEIN C4A8.06C"/>
    <property type="match status" value="1"/>
</dbReference>
<evidence type="ECO:0000256" key="1">
    <source>
        <dbReference type="ARBA" id="ARBA00010515"/>
    </source>
</evidence>
<name>A0A2G0CG46_9BACT</name>
<dbReference type="InterPro" id="IPR050300">
    <property type="entry name" value="GDXG_lipolytic_enzyme"/>
</dbReference>
<sequence>MKPIALLLLWLTSFTVAAQPAEVVTYKQLDSSALQLEILFPPEGDPATLRPAIVFFFGGGWNQGTREQFRPQAEHFNELGFVCFLADYRTRKGHGTDPFTAVMDAKSAMRYVRANAERWRVDTSRIVAAGGSAGGHLAAATALINDYNDPADDLSVSSQPAALLLFNPVVDNGPAGYGYERIGEAYSRFSPLHNIDADTPPTLFLLGTEDHLIPVVTAEYFCMAVERVGGRCELDLYPGGRHGFFNVNHTENFRATLETSDRFLREIGLIGGAD</sequence>
<dbReference type="Pfam" id="PF01738">
    <property type="entry name" value="DLH"/>
    <property type="match status" value="1"/>
</dbReference>